<comment type="caution">
    <text evidence="1">The sequence shown here is derived from an EMBL/GenBank/DDBJ whole genome shotgun (WGS) entry which is preliminary data.</text>
</comment>
<protein>
    <submittedName>
        <fullName evidence="1">Uncharacterized protein</fullName>
    </submittedName>
</protein>
<dbReference type="Proteomes" id="UP001638806">
    <property type="component" value="Unassembled WGS sequence"/>
</dbReference>
<accession>A0ACC4DTP7</accession>
<evidence type="ECO:0000313" key="2">
    <source>
        <dbReference type="Proteomes" id="UP001638806"/>
    </source>
</evidence>
<keyword evidence="2" id="KW-1185">Reference proteome</keyword>
<evidence type="ECO:0000313" key="1">
    <source>
        <dbReference type="EMBL" id="KAL3958934.1"/>
    </source>
</evidence>
<name>A0ACC4DTP7_PURLI</name>
<sequence length="338" mass="37875">MAQQYGRQRRDGALAQNASSMGGGDPNGILNECRDIDRGVDEVDRNLEQLRMLQQRTLDDADSSASSANNRQLDALSSETMALYRSLTERVSRVDRRLKAAIQQYQQIESQFRKRTQDQMARQYRIVRPNASEDEVRAAVEDTSGGQVFSQALMQSDRQGRARAALTAVQDRHTALVKIEQQMVELAQLFQDMDTLVVQQEAAVMQIEQKGEEVVDNLDKGNQEIGVAVDTARKTRKKKWICLGICVLIIIIVIIIVLVYIFVIRGTNNNNGGGDKNSSKRSLLEEMGAAMEPVVRTLPAIQPREAHMGAQSSSIDQEAAKEMSRIMRQRLHLPQIPQ</sequence>
<gene>
    <name evidence="1" type="ORF">ACCO45_007096</name>
</gene>
<dbReference type="EMBL" id="JBGNUJ010000006">
    <property type="protein sequence ID" value="KAL3958934.1"/>
    <property type="molecule type" value="Genomic_DNA"/>
</dbReference>
<organism evidence="1 2">
    <name type="scientific">Purpureocillium lilacinum</name>
    <name type="common">Paecilomyces lilacinus</name>
    <dbReference type="NCBI Taxonomy" id="33203"/>
    <lineage>
        <taxon>Eukaryota</taxon>
        <taxon>Fungi</taxon>
        <taxon>Dikarya</taxon>
        <taxon>Ascomycota</taxon>
        <taxon>Pezizomycotina</taxon>
        <taxon>Sordariomycetes</taxon>
        <taxon>Hypocreomycetidae</taxon>
        <taxon>Hypocreales</taxon>
        <taxon>Ophiocordycipitaceae</taxon>
        <taxon>Purpureocillium</taxon>
    </lineage>
</organism>
<proteinExistence type="predicted"/>
<reference evidence="1" key="1">
    <citation type="submission" date="2024-12" db="EMBL/GenBank/DDBJ databases">
        <title>Comparative genomics and development of molecular markers within Purpureocillium lilacinum and among Purpureocillium species.</title>
        <authorList>
            <person name="Yeh Z.-Y."/>
            <person name="Ni N.-T."/>
            <person name="Lo P.-H."/>
            <person name="Mushyakhwo K."/>
            <person name="Lin C.-F."/>
            <person name="Nai Y.-S."/>
        </authorList>
    </citation>
    <scope>NUCLEOTIDE SEQUENCE</scope>
    <source>
        <strain evidence="1">NCHU-NPUST-175</strain>
    </source>
</reference>